<evidence type="ECO:0000313" key="1">
    <source>
        <dbReference type="EMBL" id="AGK86986.1"/>
    </source>
</evidence>
<name>R4JGR5_9CAUD</name>
<gene>
    <name evidence="1" type="ORF">SIOphi_00890</name>
</gene>
<keyword evidence="2" id="KW-1185">Reference proteome</keyword>
<organism evidence="1 2">
    <name type="scientific">Bacillus phage SIOphi</name>
    <dbReference type="NCBI Taxonomy" id="1285382"/>
    <lineage>
        <taxon>Viruses</taxon>
        <taxon>Duplodnaviria</taxon>
        <taxon>Heunggongvirae</taxon>
        <taxon>Uroviricota</taxon>
        <taxon>Caudoviricetes</taxon>
        <taxon>Herelleviridae</taxon>
        <taxon>Bastillevirinae</taxon>
        <taxon>Siophivirus</taxon>
        <taxon>Siophivirus SIOphi</taxon>
    </lineage>
</organism>
<dbReference type="Proteomes" id="UP000258501">
    <property type="component" value="Segment"/>
</dbReference>
<dbReference type="OrthoDB" id="23459at10239"/>
<proteinExistence type="predicted"/>
<accession>R4JGR5</accession>
<evidence type="ECO:0000313" key="2">
    <source>
        <dbReference type="Proteomes" id="UP000258501"/>
    </source>
</evidence>
<sequence>MEDSKLYKCFLNGKPYGTGDLDYMKELFVDYVVTCEMYDKDRCDFTIVSLDAWKEVMMKETSGDYSKALQALGTKRKQYE</sequence>
<reference evidence="1 2" key="1">
    <citation type="submission" date="2013-02" db="EMBL/GenBank/DDBJ databases">
        <authorList>
            <person name="Lukaszewicz M."/>
            <person name="Biegalska A."/>
            <person name="Krasowska A."/>
        </authorList>
    </citation>
    <scope>NUCLEOTIDE SEQUENCE [LARGE SCALE GENOMIC DNA]</scope>
</reference>
<dbReference type="EMBL" id="KC699836">
    <property type="protein sequence ID" value="AGK86986.1"/>
    <property type="molecule type" value="Genomic_DNA"/>
</dbReference>
<protein>
    <submittedName>
        <fullName evidence="1">Uncharacterized protein</fullName>
    </submittedName>
</protein>